<feature type="modified residue" description="4-aspartylphosphate" evidence="6">
    <location>
        <position position="51"/>
    </location>
</feature>
<keyword evidence="4 7" id="KW-0238">DNA-binding</keyword>
<name>A0A1Y3YDE6_9BACT</name>
<dbReference type="Proteomes" id="UP001212263">
    <property type="component" value="Unassembled WGS sequence"/>
</dbReference>
<gene>
    <name evidence="13" type="ORF">DWW24_13705</name>
    <name evidence="12" type="ORF">DWW57_11710</name>
    <name evidence="14" type="ORF">DXA53_12275</name>
    <name evidence="10" type="ORF">L0P03_08965</name>
    <name evidence="11" type="ORF">PN645_09850</name>
</gene>
<dbReference type="PANTHER" id="PTHR48111:SF22">
    <property type="entry name" value="REGULATOR OF RPOS"/>
    <property type="match status" value="1"/>
</dbReference>
<dbReference type="OMA" id="VDWQADG"/>
<dbReference type="RefSeq" id="WP_013612011.1">
    <property type="nucleotide sequence ID" value="NZ_BAABYK010000001.1"/>
</dbReference>
<dbReference type="Gene3D" id="1.10.10.10">
    <property type="entry name" value="Winged helix-like DNA-binding domain superfamily/Winged helix DNA-binding domain"/>
    <property type="match status" value="1"/>
</dbReference>
<feature type="domain" description="Response regulatory" evidence="8">
    <location>
        <begin position="2"/>
        <end position="116"/>
    </location>
</feature>
<evidence type="ECO:0000256" key="2">
    <source>
        <dbReference type="ARBA" id="ARBA00023012"/>
    </source>
</evidence>
<evidence type="ECO:0000313" key="13">
    <source>
        <dbReference type="EMBL" id="RGV23049.1"/>
    </source>
</evidence>
<evidence type="ECO:0000313" key="17">
    <source>
        <dbReference type="Proteomes" id="UP000284434"/>
    </source>
</evidence>
<dbReference type="GO" id="GO:0005829">
    <property type="term" value="C:cytosol"/>
    <property type="evidence" value="ECO:0007669"/>
    <property type="project" value="TreeGrafter"/>
</dbReference>
<dbReference type="EMBL" id="JAKNDN010000015">
    <property type="protein sequence ID" value="MCG4959977.1"/>
    <property type="molecule type" value="Genomic_DNA"/>
</dbReference>
<evidence type="ECO:0000313" key="15">
    <source>
        <dbReference type="Proteomes" id="UP000283426"/>
    </source>
</evidence>
<dbReference type="EMBL" id="JAQMRD010000011">
    <property type="protein sequence ID" value="MDB9223303.1"/>
    <property type="molecule type" value="Genomic_DNA"/>
</dbReference>
<dbReference type="InterPro" id="IPR036388">
    <property type="entry name" value="WH-like_DNA-bd_sf"/>
</dbReference>
<dbReference type="Gene3D" id="3.40.50.2300">
    <property type="match status" value="1"/>
</dbReference>
<evidence type="ECO:0000313" key="10">
    <source>
        <dbReference type="EMBL" id="MCG4959977.1"/>
    </source>
</evidence>
<evidence type="ECO:0000259" key="9">
    <source>
        <dbReference type="PROSITE" id="PS51755"/>
    </source>
</evidence>
<dbReference type="PROSITE" id="PS51755">
    <property type="entry name" value="OMPR_PHOB"/>
    <property type="match status" value="1"/>
</dbReference>
<evidence type="ECO:0000313" key="12">
    <source>
        <dbReference type="EMBL" id="RGU55577.1"/>
    </source>
</evidence>
<dbReference type="Pfam" id="PF00072">
    <property type="entry name" value="Response_reg"/>
    <property type="match status" value="1"/>
</dbReference>
<protein>
    <submittedName>
        <fullName evidence="14">DNA-binding response regulator</fullName>
    </submittedName>
    <submittedName>
        <fullName evidence="10">Response regulator transcription factor</fullName>
    </submittedName>
</protein>
<evidence type="ECO:0000256" key="4">
    <source>
        <dbReference type="ARBA" id="ARBA00023125"/>
    </source>
</evidence>
<dbReference type="GO" id="GO:0000976">
    <property type="term" value="F:transcription cis-regulatory region binding"/>
    <property type="evidence" value="ECO:0007669"/>
    <property type="project" value="TreeGrafter"/>
</dbReference>
<evidence type="ECO:0000256" key="7">
    <source>
        <dbReference type="PROSITE-ProRule" id="PRU01091"/>
    </source>
</evidence>
<dbReference type="GeneID" id="61275018"/>
<reference evidence="10" key="2">
    <citation type="submission" date="2022-01" db="EMBL/GenBank/DDBJ databases">
        <title>Collection of gut derived symbiotic bacterial strains cultured from healthy donors.</title>
        <authorList>
            <person name="Lin H."/>
            <person name="Kohout C."/>
            <person name="Waligurski E."/>
            <person name="Pamer E.G."/>
        </authorList>
    </citation>
    <scope>NUCLEOTIDE SEQUENCE</scope>
    <source>
        <strain evidence="10">DFI.1.149</strain>
    </source>
</reference>
<dbReference type="AlphaFoldDB" id="A0A1Y3YDE6"/>
<dbReference type="Proteomes" id="UP001199750">
    <property type="component" value="Unassembled WGS sequence"/>
</dbReference>
<feature type="DNA-binding region" description="OmpR/PhoB-type" evidence="7">
    <location>
        <begin position="124"/>
        <end position="224"/>
    </location>
</feature>
<dbReference type="Proteomes" id="UP000284434">
    <property type="component" value="Unassembled WGS sequence"/>
</dbReference>
<dbReference type="Pfam" id="PF00486">
    <property type="entry name" value="Trans_reg_C"/>
    <property type="match status" value="1"/>
</dbReference>
<dbReference type="SMART" id="SM00448">
    <property type="entry name" value="REC"/>
    <property type="match status" value="1"/>
</dbReference>
<evidence type="ECO:0000256" key="1">
    <source>
        <dbReference type="ARBA" id="ARBA00022553"/>
    </source>
</evidence>
<proteinExistence type="predicted"/>
<keyword evidence="5" id="KW-0804">Transcription</keyword>
<dbReference type="Proteomes" id="UP000283426">
    <property type="component" value="Unassembled WGS sequence"/>
</dbReference>
<keyword evidence="3" id="KW-0805">Transcription regulation</keyword>
<reference evidence="11" key="3">
    <citation type="submission" date="2023-01" db="EMBL/GenBank/DDBJ databases">
        <title>Human gut microbiome strain richness.</title>
        <authorList>
            <person name="Chen-Liaw A."/>
        </authorList>
    </citation>
    <scope>NUCLEOTIDE SEQUENCE</scope>
    <source>
        <strain evidence="11">RTP21484st1_B7_RTP21484_190118</strain>
    </source>
</reference>
<reference evidence="15 16" key="1">
    <citation type="submission" date="2018-08" db="EMBL/GenBank/DDBJ databases">
        <title>A genome reference for cultivated species of the human gut microbiota.</title>
        <authorList>
            <person name="Zou Y."/>
            <person name="Xue W."/>
            <person name="Luo G."/>
        </authorList>
    </citation>
    <scope>NUCLEOTIDE SEQUENCE [LARGE SCALE GENOMIC DNA]</scope>
    <source>
        <strain evidence="13 15">AF14-6AC</strain>
        <strain evidence="12 16">AF16-14</strain>
        <strain evidence="14 17">OF03-11</strain>
    </source>
</reference>
<dbReference type="Gene3D" id="6.10.250.690">
    <property type="match status" value="1"/>
</dbReference>
<accession>A0A1Y3YDE6</accession>
<dbReference type="InterPro" id="IPR001867">
    <property type="entry name" value="OmpR/PhoB-type_DNA-bd"/>
</dbReference>
<keyword evidence="2" id="KW-0902">Two-component regulatory system</keyword>
<dbReference type="InterPro" id="IPR039420">
    <property type="entry name" value="WalR-like"/>
</dbReference>
<dbReference type="PROSITE" id="PS50110">
    <property type="entry name" value="RESPONSE_REGULATORY"/>
    <property type="match status" value="1"/>
</dbReference>
<dbReference type="EMBL" id="QRYC01000016">
    <property type="protein sequence ID" value="RGU55577.1"/>
    <property type="molecule type" value="Genomic_DNA"/>
</dbReference>
<evidence type="ECO:0000313" key="14">
    <source>
        <dbReference type="EMBL" id="RGY05544.1"/>
    </source>
</evidence>
<comment type="caution">
    <text evidence="14">The sequence shown here is derived from an EMBL/GenBank/DDBJ whole genome shotgun (WGS) entry which is preliminary data.</text>
</comment>
<sequence length="227" mass="26025">MKVLVIEDDPSLREIICRSLEKERYVTEEAPDFQTALEKTADYTYDCILLDIMLPDGNGLDLLEELKKENKKENIIIISAKDSLEDKVTGLDLGADDYLPKPFHLAELIARVKSVIRRNHHAGATYIEYGNIRIDPDHFQVFVAGTPIELNRKEYDILLYFIQRPERVINKMTLAESVWGDHIDQVDNFDFIYAQVKNLRKKLTEAGANAEVKAVYGFGYKMSLQAL</sequence>
<dbReference type="GO" id="GO:0006355">
    <property type="term" value="P:regulation of DNA-templated transcription"/>
    <property type="evidence" value="ECO:0007669"/>
    <property type="project" value="InterPro"/>
</dbReference>
<dbReference type="Proteomes" id="UP000284243">
    <property type="component" value="Unassembled WGS sequence"/>
</dbReference>
<evidence type="ECO:0000313" key="11">
    <source>
        <dbReference type="EMBL" id="MDB9223303.1"/>
    </source>
</evidence>
<keyword evidence="1 6" id="KW-0597">Phosphoprotein</keyword>
<evidence type="ECO:0000313" key="16">
    <source>
        <dbReference type="Proteomes" id="UP000284243"/>
    </source>
</evidence>
<evidence type="ECO:0000259" key="8">
    <source>
        <dbReference type="PROSITE" id="PS50110"/>
    </source>
</evidence>
<feature type="domain" description="OmpR/PhoB-type" evidence="9">
    <location>
        <begin position="124"/>
        <end position="224"/>
    </location>
</feature>
<dbReference type="SMART" id="SM00862">
    <property type="entry name" value="Trans_reg_C"/>
    <property type="match status" value="1"/>
</dbReference>
<evidence type="ECO:0000256" key="3">
    <source>
        <dbReference type="ARBA" id="ARBA00023015"/>
    </source>
</evidence>
<evidence type="ECO:0000256" key="6">
    <source>
        <dbReference type="PROSITE-ProRule" id="PRU00169"/>
    </source>
</evidence>
<dbReference type="InterPro" id="IPR011006">
    <property type="entry name" value="CheY-like_superfamily"/>
</dbReference>
<dbReference type="SUPFAM" id="SSF52172">
    <property type="entry name" value="CheY-like"/>
    <property type="match status" value="1"/>
</dbReference>
<organism evidence="14 17">
    <name type="scientific">Odoribacter splanchnicus</name>
    <dbReference type="NCBI Taxonomy" id="28118"/>
    <lineage>
        <taxon>Bacteria</taxon>
        <taxon>Pseudomonadati</taxon>
        <taxon>Bacteroidota</taxon>
        <taxon>Bacteroidia</taxon>
        <taxon>Bacteroidales</taxon>
        <taxon>Odoribacteraceae</taxon>
        <taxon>Odoribacter</taxon>
    </lineage>
</organism>
<dbReference type="GO" id="GO:0000156">
    <property type="term" value="F:phosphorelay response regulator activity"/>
    <property type="evidence" value="ECO:0007669"/>
    <property type="project" value="TreeGrafter"/>
</dbReference>
<dbReference type="GO" id="GO:0032993">
    <property type="term" value="C:protein-DNA complex"/>
    <property type="evidence" value="ECO:0007669"/>
    <property type="project" value="TreeGrafter"/>
</dbReference>
<dbReference type="CDD" id="cd00383">
    <property type="entry name" value="trans_reg_C"/>
    <property type="match status" value="1"/>
</dbReference>
<evidence type="ECO:0000256" key="5">
    <source>
        <dbReference type="ARBA" id="ARBA00023163"/>
    </source>
</evidence>
<dbReference type="EMBL" id="QSCO01000017">
    <property type="protein sequence ID" value="RGY05544.1"/>
    <property type="molecule type" value="Genomic_DNA"/>
</dbReference>
<dbReference type="PANTHER" id="PTHR48111">
    <property type="entry name" value="REGULATOR OF RPOS"/>
    <property type="match status" value="1"/>
</dbReference>
<dbReference type="EMBL" id="QRYW01000029">
    <property type="protein sequence ID" value="RGV23049.1"/>
    <property type="molecule type" value="Genomic_DNA"/>
</dbReference>
<dbReference type="InterPro" id="IPR001789">
    <property type="entry name" value="Sig_transdc_resp-reg_receiver"/>
</dbReference>